<dbReference type="GO" id="GO:0003964">
    <property type="term" value="F:RNA-directed DNA polymerase activity"/>
    <property type="evidence" value="ECO:0007669"/>
    <property type="project" value="UniProtKB-KW"/>
</dbReference>
<gene>
    <name evidence="10" type="ORF">HNY73_007423</name>
</gene>
<sequence>MARKYLSTDEALALFNELLSDSESVVSDGSTSGEDYVQPPDLSSSDEEILEIEDTDDTILSSECRRGPSQPIEVTWVPKGNSKTVLPDFCAEAGPSEDILAIPEKNAISLFLALFTKILMEEIVFQTNLYAMQEGKQFTPLTIEDLMRFLGINLLMGIKRIPSYRDYWSSFEDLHDGYISKLMSVKRFSWILSHLHLNDNTVQPKHGRSSIKQYMPKKPIKRGYKVWMRCEENGYASQFEIYTGKIDQTVQKNLGESVVKSLSKPLYGKNHRLFMDNFFTSHNLFKFLDTQNVFACGTVNINRKNLPKNLSDDKILKRGELDWTTPCILTTLENPVQINAVKRKERDGSKISSPFPKAILDYNKHMGFVDHFDHLKSLYEIDRKSRKWWHRIFFHFLDATVVNSFILYKMVNNGSAEFKTMKDFRREIVRSLMVMGAKPTLEMKRPSTSEVRAIKKHKPYIPEEVKYKNVNHLPVKCKRRRCAYCSTRAKTHQTSTMCETCNVGLCMQTKNISCFVNFIKNTDASNEGIGAVLSQEIDGEERVIAYFCKSLSKAERNYCVTRKKLLAIVQAIEYFHHFLYGRKFLLRNDHALLADGKKKLLTDEIWNALSSGSDDDFDDSDEDPTFNPNVLFNRNSEDISDNNNDSESSENEVNIQNESSTFSGDTQLPQNILNLETPYEFFSYFFHPDLITFISEQTILYSVQQTPEKPLNVTSSDIRKYLGICILSSVSSVKDFRLYWNPAVGISLIQNSMPVNEFEKIRRYLHFNDNNAFSTDLQGGQDKFFKLRPLIDELQKSFLSIPMEECLCVDEQMCATKARHHLKQYMPDKPHKYGYKLFILSGVSGFAYNFEIYGGKELDVANILQEPDLGASSNVVIRLTRPVQEMLITNFTLTIYYTSIPLQVYLKKKGILSLGTIRRNRIPDCKLPTERELKLQVRGSITEFVAEYDGCELSNVSWKDNKTVTMLSTFAGTNPVSEVQRFDRKQKCHVKVNCPYVIKTYNKHMGGVDLLDSLIGRYKIIMRSKSGIFGCFYHLLDLTIINAWLLYKRVHKQKRNSEKPMKLVTFRLQLAETLCLHGQVKSLKRGRPSSAEETVGKQSKKACRKEPPKDIRFDRIDHWPEHSTNKQRCKMLNCKGFTRVQCMKCSIPLCFYKEKNCFRDYHLQ</sequence>
<keyword evidence="4" id="KW-0255">Endonuclease</keyword>
<evidence type="ECO:0000256" key="4">
    <source>
        <dbReference type="ARBA" id="ARBA00022759"/>
    </source>
</evidence>
<keyword evidence="6" id="KW-0695">RNA-directed DNA polymerase</keyword>
<dbReference type="PANTHER" id="PTHR47272:SF1">
    <property type="entry name" value="PIGGYBAC TRANSPOSABLE ELEMENT-DERIVED PROTEIN 3-LIKE"/>
    <property type="match status" value="1"/>
</dbReference>
<keyword evidence="5" id="KW-0378">Hydrolase</keyword>
<feature type="compositionally biased region" description="Polar residues" evidence="7">
    <location>
        <begin position="22"/>
        <end position="33"/>
    </location>
</feature>
<evidence type="ECO:0000259" key="8">
    <source>
        <dbReference type="Pfam" id="PF13843"/>
    </source>
</evidence>
<dbReference type="EMBL" id="JABXBU010000012">
    <property type="protein sequence ID" value="KAF8789490.1"/>
    <property type="molecule type" value="Genomic_DNA"/>
</dbReference>
<evidence type="ECO:0000256" key="1">
    <source>
        <dbReference type="ARBA" id="ARBA00022679"/>
    </source>
</evidence>
<organism evidence="10 11">
    <name type="scientific">Argiope bruennichi</name>
    <name type="common">Wasp spider</name>
    <name type="synonym">Aranea bruennichi</name>
    <dbReference type="NCBI Taxonomy" id="94029"/>
    <lineage>
        <taxon>Eukaryota</taxon>
        <taxon>Metazoa</taxon>
        <taxon>Ecdysozoa</taxon>
        <taxon>Arthropoda</taxon>
        <taxon>Chelicerata</taxon>
        <taxon>Arachnida</taxon>
        <taxon>Araneae</taxon>
        <taxon>Araneomorphae</taxon>
        <taxon>Entelegynae</taxon>
        <taxon>Araneoidea</taxon>
        <taxon>Araneidae</taxon>
        <taxon>Argiope</taxon>
    </lineage>
</organism>
<keyword evidence="1" id="KW-0808">Transferase</keyword>
<feature type="domain" description="PiggyBac transposable element-derived protein" evidence="8">
    <location>
        <begin position="677"/>
        <end position="1044"/>
    </location>
</feature>
<evidence type="ECO:0000256" key="3">
    <source>
        <dbReference type="ARBA" id="ARBA00022722"/>
    </source>
</evidence>
<dbReference type="Pfam" id="PF13843">
    <property type="entry name" value="DDE_Tnp_1_7"/>
    <property type="match status" value="3"/>
</dbReference>
<comment type="caution">
    <text evidence="10">The sequence shown here is derived from an EMBL/GenBank/DDBJ whole genome shotgun (WGS) entry which is preliminary data.</text>
</comment>
<evidence type="ECO:0000256" key="2">
    <source>
        <dbReference type="ARBA" id="ARBA00022695"/>
    </source>
</evidence>
<evidence type="ECO:0000259" key="9">
    <source>
        <dbReference type="Pfam" id="PF17917"/>
    </source>
</evidence>
<dbReference type="InterPro" id="IPR043502">
    <property type="entry name" value="DNA/RNA_pol_sf"/>
</dbReference>
<feature type="domain" description="Reverse transcriptase RNase H-like" evidence="9">
    <location>
        <begin position="518"/>
        <end position="593"/>
    </location>
</feature>
<dbReference type="GO" id="GO:0016787">
    <property type="term" value="F:hydrolase activity"/>
    <property type="evidence" value="ECO:0007669"/>
    <property type="project" value="UniProtKB-KW"/>
</dbReference>
<dbReference type="PANTHER" id="PTHR47272">
    <property type="entry name" value="DDE_TNP_1_7 DOMAIN-CONTAINING PROTEIN"/>
    <property type="match status" value="1"/>
</dbReference>
<evidence type="ECO:0000313" key="11">
    <source>
        <dbReference type="Proteomes" id="UP000807504"/>
    </source>
</evidence>
<name>A0A8T0FJE5_ARGBR</name>
<feature type="domain" description="PiggyBac transposable element-derived protein" evidence="8">
    <location>
        <begin position="107"/>
        <end position="203"/>
    </location>
</feature>
<evidence type="ECO:0000256" key="6">
    <source>
        <dbReference type="ARBA" id="ARBA00022918"/>
    </source>
</evidence>
<dbReference type="FunFam" id="3.10.20.370:FF:000001">
    <property type="entry name" value="Retrovirus-related Pol polyprotein from transposon 17.6-like protein"/>
    <property type="match status" value="1"/>
</dbReference>
<evidence type="ECO:0000313" key="10">
    <source>
        <dbReference type="EMBL" id="KAF8789490.1"/>
    </source>
</evidence>
<dbReference type="SUPFAM" id="SSF56672">
    <property type="entry name" value="DNA/RNA polymerases"/>
    <property type="match status" value="1"/>
</dbReference>
<feature type="compositionally biased region" description="Polar residues" evidence="7">
    <location>
        <begin position="653"/>
        <end position="663"/>
    </location>
</feature>
<feature type="region of interest" description="Disordered" evidence="7">
    <location>
        <begin position="627"/>
        <end position="663"/>
    </location>
</feature>
<keyword evidence="2" id="KW-0548">Nucleotidyltransferase</keyword>
<evidence type="ECO:0000256" key="5">
    <source>
        <dbReference type="ARBA" id="ARBA00022801"/>
    </source>
</evidence>
<dbReference type="Pfam" id="PF17917">
    <property type="entry name" value="RT_RNaseH"/>
    <property type="match status" value="1"/>
</dbReference>
<proteinExistence type="predicted"/>
<feature type="region of interest" description="Disordered" evidence="7">
    <location>
        <begin position="22"/>
        <end position="46"/>
    </location>
</feature>
<dbReference type="AlphaFoldDB" id="A0A8T0FJE5"/>
<dbReference type="CDD" id="cd09274">
    <property type="entry name" value="RNase_HI_RT_Ty3"/>
    <property type="match status" value="1"/>
</dbReference>
<feature type="domain" description="PiggyBac transposable element-derived protein" evidence="8">
    <location>
        <begin position="205"/>
        <end position="405"/>
    </location>
</feature>
<accession>A0A8T0FJE5</accession>
<dbReference type="InterPro" id="IPR041373">
    <property type="entry name" value="RT_RNaseH"/>
</dbReference>
<feature type="region of interest" description="Disordered" evidence="7">
    <location>
        <begin position="1085"/>
        <end position="1106"/>
    </location>
</feature>
<reference evidence="10" key="1">
    <citation type="journal article" date="2020" name="bioRxiv">
        <title>Chromosome-level reference genome of the European wasp spider Argiope bruennichi: a resource for studies on range expansion and evolutionary adaptation.</title>
        <authorList>
            <person name="Sheffer M.M."/>
            <person name="Hoppe A."/>
            <person name="Krehenwinkel H."/>
            <person name="Uhl G."/>
            <person name="Kuss A.W."/>
            <person name="Jensen L."/>
            <person name="Jensen C."/>
            <person name="Gillespie R.G."/>
            <person name="Hoff K.J."/>
            <person name="Prost S."/>
        </authorList>
    </citation>
    <scope>NUCLEOTIDE SEQUENCE</scope>
</reference>
<keyword evidence="11" id="KW-1185">Reference proteome</keyword>
<protein>
    <submittedName>
        <fullName evidence="10">PiggyBac transposable element-derived protein 2 like protein</fullName>
    </submittedName>
</protein>
<keyword evidence="3" id="KW-0540">Nuclease</keyword>
<dbReference type="Proteomes" id="UP000807504">
    <property type="component" value="Unassembled WGS sequence"/>
</dbReference>
<reference evidence="10" key="2">
    <citation type="submission" date="2020-06" db="EMBL/GenBank/DDBJ databases">
        <authorList>
            <person name="Sheffer M."/>
        </authorList>
    </citation>
    <scope>NUCLEOTIDE SEQUENCE</scope>
</reference>
<dbReference type="GO" id="GO:0004519">
    <property type="term" value="F:endonuclease activity"/>
    <property type="evidence" value="ECO:0007669"/>
    <property type="project" value="UniProtKB-KW"/>
</dbReference>
<evidence type="ECO:0000256" key="7">
    <source>
        <dbReference type="SAM" id="MobiDB-lite"/>
    </source>
</evidence>
<dbReference type="Gene3D" id="3.10.20.370">
    <property type="match status" value="1"/>
</dbReference>
<dbReference type="InterPro" id="IPR029526">
    <property type="entry name" value="PGBD"/>
</dbReference>